<dbReference type="InterPro" id="IPR036890">
    <property type="entry name" value="HATPase_C_sf"/>
</dbReference>
<keyword evidence="11 14" id="KW-1133">Transmembrane helix</keyword>
<dbReference type="SMART" id="SM00387">
    <property type="entry name" value="HATPase_c"/>
    <property type="match status" value="1"/>
</dbReference>
<keyword evidence="18" id="KW-1185">Reference proteome</keyword>
<dbReference type="InterPro" id="IPR003660">
    <property type="entry name" value="HAMP_dom"/>
</dbReference>
<name>A0ABT8N3D3_9BACL</name>
<dbReference type="CDD" id="cd00075">
    <property type="entry name" value="HATPase"/>
    <property type="match status" value="1"/>
</dbReference>
<keyword evidence="12" id="KW-0902">Two-component regulatory system</keyword>
<dbReference type="PRINTS" id="PR00344">
    <property type="entry name" value="BCTRLSENSOR"/>
</dbReference>
<comment type="subcellular location">
    <subcellularLocation>
        <location evidence="2">Cell membrane</location>
        <topology evidence="2">Multi-pass membrane protein</topology>
    </subcellularLocation>
</comment>
<dbReference type="Proteomes" id="UP001172055">
    <property type="component" value="Unassembled WGS sequence"/>
</dbReference>
<dbReference type="SUPFAM" id="SSF158472">
    <property type="entry name" value="HAMP domain-like"/>
    <property type="match status" value="1"/>
</dbReference>
<evidence type="ECO:0000256" key="12">
    <source>
        <dbReference type="ARBA" id="ARBA00023012"/>
    </source>
</evidence>
<sequence>MLNKLSLKIGLLFFGFIVIIESVLFATLYFTFVSERVDEVMDNLLARGNTHSEVLEGNFEPSTLKHVAMMESASNFIVIITDDDGNEIVHSDSLEPEMMAVLQHTDFEKVPQGGRIVEDRWNEKQFIATDSPITIDGQHHGHVFMFAETSQIKGMVKHLRNQFLLAGMIAAVLTIITIFVLSRLITRPLIRMKEATEQLSMGNNNVKLHLDRNDELGELANAITSLSTDLDRLKNARNEFLASISHELRTPLTYIKGYADIASRPDTSDGEKQEYIAIIREETASLAELIRQLFELAQLDHHQFSIKKERLSVDMLFRTVAGLVRPAFDEKKISLSVQCDADVTAFIDPERFQQVLLNVLDNARKYSQEGTQVTIVGAQDEDKVMISVSDEGEGIPEKDIPYVFDRLYRVDKSRSRQHGGSGLGLAIAKEIVESHGGRIMLQSEPGIGTQVRIELERGDSIA</sequence>
<accession>A0ABT8N3D3</accession>
<organism evidence="17 18">
    <name type="scientific">Planococcus shixiaomingii</name>
    <dbReference type="NCBI Taxonomy" id="3058393"/>
    <lineage>
        <taxon>Bacteria</taxon>
        <taxon>Bacillati</taxon>
        <taxon>Bacillota</taxon>
        <taxon>Bacilli</taxon>
        <taxon>Bacillales</taxon>
        <taxon>Caryophanaceae</taxon>
        <taxon>Planococcus</taxon>
    </lineage>
</organism>
<protein>
    <recommendedName>
        <fullName evidence="3">histidine kinase</fullName>
        <ecNumber evidence="3">2.7.13.3</ecNumber>
    </recommendedName>
</protein>
<gene>
    <name evidence="17" type="ORF">QWY14_10170</name>
</gene>
<dbReference type="InterPro" id="IPR005467">
    <property type="entry name" value="His_kinase_dom"/>
</dbReference>
<evidence type="ECO:0000259" key="15">
    <source>
        <dbReference type="PROSITE" id="PS50109"/>
    </source>
</evidence>
<keyword evidence="5" id="KW-0597">Phosphoprotein</keyword>
<dbReference type="PANTHER" id="PTHR45528">
    <property type="entry name" value="SENSOR HISTIDINE KINASE CPXA"/>
    <property type="match status" value="1"/>
</dbReference>
<proteinExistence type="predicted"/>
<evidence type="ECO:0000256" key="3">
    <source>
        <dbReference type="ARBA" id="ARBA00012438"/>
    </source>
</evidence>
<evidence type="ECO:0000256" key="2">
    <source>
        <dbReference type="ARBA" id="ARBA00004651"/>
    </source>
</evidence>
<keyword evidence="9 17" id="KW-0418">Kinase</keyword>
<dbReference type="InterPro" id="IPR004358">
    <property type="entry name" value="Sig_transdc_His_kin-like_C"/>
</dbReference>
<dbReference type="InterPro" id="IPR036097">
    <property type="entry name" value="HisK_dim/P_sf"/>
</dbReference>
<dbReference type="InterPro" id="IPR050398">
    <property type="entry name" value="HssS/ArlS-like"/>
</dbReference>
<evidence type="ECO:0000256" key="13">
    <source>
        <dbReference type="ARBA" id="ARBA00023136"/>
    </source>
</evidence>
<dbReference type="SUPFAM" id="SSF47384">
    <property type="entry name" value="Homodimeric domain of signal transducing histidine kinase"/>
    <property type="match status" value="1"/>
</dbReference>
<dbReference type="CDD" id="cd06225">
    <property type="entry name" value="HAMP"/>
    <property type="match status" value="1"/>
</dbReference>
<keyword evidence="4" id="KW-1003">Cell membrane</keyword>
<keyword evidence="6" id="KW-0808">Transferase</keyword>
<evidence type="ECO:0000256" key="11">
    <source>
        <dbReference type="ARBA" id="ARBA00022989"/>
    </source>
</evidence>
<dbReference type="GO" id="GO:0016301">
    <property type="term" value="F:kinase activity"/>
    <property type="evidence" value="ECO:0007669"/>
    <property type="project" value="UniProtKB-KW"/>
</dbReference>
<feature type="domain" description="Histidine kinase" evidence="15">
    <location>
        <begin position="243"/>
        <end position="459"/>
    </location>
</feature>
<dbReference type="SUPFAM" id="SSF55874">
    <property type="entry name" value="ATPase domain of HSP90 chaperone/DNA topoisomerase II/histidine kinase"/>
    <property type="match status" value="1"/>
</dbReference>
<dbReference type="PROSITE" id="PS50885">
    <property type="entry name" value="HAMP"/>
    <property type="match status" value="1"/>
</dbReference>
<evidence type="ECO:0000256" key="6">
    <source>
        <dbReference type="ARBA" id="ARBA00022679"/>
    </source>
</evidence>
<evidence type="ECO:0000256" key="4">
    <source>
        <dbReference type="ARBA" id="ARBA00022475"/>
    </source>
</evidence>
<dbReference type="SMART" id="SM00304">
    <property type="entry name" value="HAMP"/>
    <property type="match status" value="1"/>
</dbReference>
<keyword evidence="10" id="KW-0067">ATP-binding</keyword>
<dbReference type="SMART" id="SM00388">
    <property type="entry name" value="HisKA"/>
    <property type="match status" value="1"/>
</dbReference>
<keyword evidence="7 14" id="KW-0812">Transmembrane</keyword>
<keyword evidence="8" id="KW-0547">Nucleotide-binding</keyword>
<dbReference type="Gene3D" id="1.10.287.130">
    <property type="match status" value="1"/>
</dbReference>
<evidence type="ECO:0000259" key="16">
    <source>
        <dbReference type="PROSITE" id="PS50885"/>
    </source>
</evidence>
<feature type="transmembrane region" description="Helical" evidence="14">
    <location>
        <begin position="12"/>
        <end position="32"/>
    </location>
</feature>
<evidence type="ECO:0000313" key="17">
    <source>
        <dbReference type="EMBL" id="MDN7242167.1"/>
    </source>
</evidence>
<dbReference type="RefSeq" id="WP_301723676.1">
    <property type="nucleotide sequence ID" value="NZ_JAUJWV010000001.1"/>
</dbReference>
<evidence type="ECO:0000313" key="18">
    <source>
        <dbReference type="Proteomes" id="UP001172055"/>
    </source>
</evidence>
<dbReference type="Gene3D" id="3.30.565.10">
    <property type="entry name" value="Histidine kinase-like ATPase, C-terminal domain"/>
    <property type="match status" value="1"/>
</dbReference>
<dbReference type="Pfam" id="PF00512">
    <property type="entry name" value="HisKA"/>
    <property type="match status" value="1"/>
</dbReference>
<dbReference type="Pfam" id="PF02518">
    <property type="entry name" value="HATPase_c"/>
    <property type="match status" value="1"/>
</dbReference>
<dbReference type="PANTHER" id="PTHR45528:SF1">
    <property type="entry name" value="SENSOR HISTIDINE KINASE CPXA"/>
    <property type="match status" value="1"/>
</dbReference>
<evidence type="ECO:0000256" key="7">
    <source>
        <dbReference type="ARBA" id="ARBA00022692"/>
    </source>
</evidence>
<feature type="domain" description="HAMP" evidence="16">
    <location>
        <begin position="183"/>
        <end position="235"/>
    </location>
</feature>
<evidence type="ECO:0000256" key="8">
    <source>
        <dbReference type="ARBA" id="ARBA00022741"/>
    </source>
</evidence>
<evidence type="ECO:0000256" key="14">
    <source>
        <dbReference type="SAM" id="Phobius"/>
    </source>
</evidence>
<comment type="catalytic activity">
    <reaction evidence="1">
        <text>ATP + protein L-histidine = ADP + protein N-phospho-L-histidine.</text>
        <dbReference type="EC" id="2.7.13.3"/>
    </reaction>
</comment>
<dbReference type="Pfam" id="PF00672">
    <property type="entry name" value="HAMP"/>
    <property type="match status" value="1"/>
</dbReference>
<evidence type="ECO:0000256" key="10">
    <source>
        <dbReference type="ARBA" id="ARBA00022840"/>
    </source>
</evidence>
<dbReference type="EC" id="2.7.13.3" evidence="3"/>
<dbReference type="EMBL" id="JAUJWV010000001">
    <property type="protein sequence ID" value="MDN7242167.1"/>
    <property type="molecule type" value="Genomic_DNA"/>
</dbReference>
<comment type="caution">
    <text evidence="17">The sequence shown here is derived from an EMBL/GenBank/DDBJ whole genome shotgun (WGS) entry which is preliminary data.</text>
</comment>
<dbReference type="InterPro" id="IPR003661">
    <property type="entry name" value="HisK_dim/P_dom"/>
</dbReference>
<keyword evidence="13 14" id="KW-0472">Membrane</keyword>
<dbReference type="CDD" id="cd00082">
    <property type="entry name" value="HisKA"/>
    <property type="match status" value="1"/>
</dbReference>
<reference evidence="17 18" key="1">
    <citation type="submission" date="2023-06" db="EMBL/GenBank/DDBJ databases">
        <title>Novel species in genus Planococcus.</title>
        <authorList>
            <person name="Ning S."/>
        </authorList>
    </citation>
    <scope>NUCLEOTIDE SEQUENCE [LARGE SCALE GENOMIC DNA]</scope>
    <source>
        <strain evidence="17 18">N028</strain>
    </source>
</reference>
<feature type="transmembrane region" description="Helical" evidence="14">
    <location>
        <begin position="163"/>
        <end position="185"/>
    </location>
</feature>
<evidence type="ECO:0000256" key="9">
    <source>
        <dbReference type="ARBA" id="ARBA00022777"/>
    </source>
</evidence>
<evidence type="ECO:0000256" key="5">
    <source>
        <dbReference type="ARBA" id="ARBA00022553"/>
    </source>
</evidence>
<evidence type="ECO:0000256" key="1">
    <source>
        <dbReference type="ARBA" id="ARBA00000085"/>
    </source>
</evidence>
<dbReference type="PROSITE" id="PS50109">
    <property type="entry name" value="HIS_KIN"/>
    <property type="match status" value="1"/>
</dbReference>
<dbReference type="InterPro" id="IPR003594">
    <property type="entry name" value="HATPase_dom"/>
</dbReference>
<dbReference type="Gene3D" id="6.10.340.10">
    <property type="match status" value="1"/>
</dbReference>